<sequence length="106" mass="11418">MGRAHQSVKPAVEAPAPLGALRGAYPAVKILIIPGEALRASWSSLEKNITQVEYKKTPPNLSFLISSVSLVSMISTKEYVPAVRTCAHYESWCKVTISGVPQQIPG</sequence>
<gene>
    <name evidence="1" type="ORF">JTE90_000619</name>
</gene>
<protein>
    <submittedName>
        <fullName evidence="1">Uncharacterized protein</fullName>
    </submittedName>
</protein>
<dbReference type="AlphaFoldDB" id="A0AAV6VYB6"/>
<organism evidence="1 2">
    <name type="scientific">Oedothorax gibbosus</name>
    <dbReference type="NCBI Taxonomy" id="931172"/>
    <lineage>
        <taxon>Eukaryota</taxon>
        <taxon>Metazoa</taxon>
        <taxon>Ecdysozoa</taxon>
        <taxon>Arthropoda</taxon>
        <taxon>Chelicerata</taxon>
        <taxon>Arachnida</taxon>
        <taxon>Araneae</taxon>
        <taxon>Araneomorphae</taxon>
        <taxon>Entelegynae</taxon>
        <taxon>Araneoidea</taxon>
        <taxon>Linyphiidae</taxon>
        <taxon>Erigoninae</taxon>
        <taxon>Oedothorax</taxon>
    </lineage>
</organism>
<keyword evidence="2" id="KW-1185">Reference proteome</keyword>
<dbReference type="Proteomes" id="UP000827092">
    <property type="component" value="Unassembled WGS sequence"/>
</dbReference>
<evidence type="ECO:0000313" key="1">
    <source>
        <dbReference type="EMBL" id="KAG8200546.1"/>
    </source>
</evidence>
<proteinExistence type="predicted"/>
<name>A0AAV6VYB6_9ARAC</name>
<comment type="caution">
    <text evidence="1">The sequence shown here is derived from an EMBL/GenBank/DDBJ whole genome shotgun (WGS) entry which is preliminary data.</text>
</comment>
<accession>A0AAV6VYB6</accession>
<evidence type="ECO:0000313" key="2">
    <source>
        <dbReference type="Proteomes" id="UP000827092"/>
    </source>
</evidence>
<dbReference type="EMBL" id="JAFNEN010000015">
    <property type="protein sequence ID" value="KAG8200546.1"/>
    <property type="molecule type" value="Genomic_DNA"/>
</dbReference>
<reference evidence="1 2" key="1">
    <citation type="journal article" date="2022" name="Nat. Ecol. Evol.">
        <title>A masculinizing supergene underlies an exaggerated male reproductive morph in a spider.</title>
        <authorList>
            <person name="Hendrickx F."/>
            <person name="De Corte Z."/>
            <person name="Sonet G."/>
            <person name="Van Belleghem S.M."/>
            <person name="Kostlbacher S."/>
            <person name="Vangestel C."/>
        </authorList>
    </citation>
    <scope>NUCLEOTIDE SEQUENCE [LARGE SCALE GENOMIC DNA]</scope>
    <source>
        <strain evidence="1">W744_W776</strain>
    </source>
</reference>